<dbReference type="RefSeq" id="WP_245831445.1">
    <property type="nucleotide sequence ID" value="NZ_LT717701.1"/>
</dbReference>
<proteinExistence type="predicted"/>
<organism evidence="1 2">
    <name type="scientific">Mycobacterium terramassiliense</name>
    <dbReference type="NCBI Taxonomy" id="1841859"/>
    <lineage>
        <taxon>Bacteria</taxon>
        <taxon>Bacillati</taxon>
        <taxon>Actinomycetota</taxon>
        <taxon>Actinomycetes</taxon>
        <taxon>Mycobacteriales</taxon>
        <taxon>Mycobacteriaceae</taxon>
        <taxon>Mycobacterium</taxon>
    </lineage>
</organism>
<dbReference type="EMBL" id="FTRV01000015">
    <property type="protein sequence ID" value="SPM30268.1"/>
    <property type="molecule type" value="Genomic_DNA"/>
</dbReference>
<evidence type="ECO:0000313" key="2">
    <source>
        <dbReference type="Proteomes" id="UP000241595"/>
    </source>
</evidence>
<dbReference type="Proteomes" id="UP000241595">
    <property type="component" value="Unassembled WGS sequence"/>
</dbReference>
<sequence>MGEPFIGSEAVAAGTVSHSQLRRNYTRVFRDVYVSEGTELTHALRARAAWLWSGRRGVIAGFSAANLHGSEWVDANRP</sequence>
<dbReference type="STRING" id="1841859.GCA_900157385_03772"/>
<keyword evidence="2" id="KW-1185">Reference proteome</keyword>
<dbReference type="AlphaFoldDB" id="A0A2U3NFG5"/>
<accession>A0A2U3NFG5</accession>
<protein>
    <submittedName>
        <fullName evidence="1">Uncharacterized protein</fullName>
    </submittedName>
</protein>
<name>A0A2U3NFG5_9MYCO</name>
<evidence type="ECO:0000313" key="1">
    <source>
        <dbReference type="EMBL" id="SPM30268.1"/>
    </source>
</evidence>
<reference evidence="1 2" key="1">
    <citation type="submission" date="2017-01" db="EMBL/GenBank/DDBJ databases">
        <authorList>
            <consortium name="Urmite Genomes"/>
        </authorList>
    </citation>
    <scope>NUCLEOTIDE SEQUENCE [LARGE SCALE GENOMIC DNA]</scope>
    <source>
        <strain evidence="1 2">AB308</strain>
    </source>
</reference>
<gene>
    <name evidence="1" type="ORF">MTAB308_3771</name>
</gene>